<accession>A0ABM8NKK5</accession>
<evidence type="ECO:0000313" key="1">
    <source>
        <dbReference type="EMBL" id="CAD6530407.1"/>
    </source>
</evidence>
<proteinExistence type="predicted"/>
<protein>
    <submittedName>
        <fullName evidence="1">Uncharacterized protein</fullName>
    </submittedName>
</protein>
<comment type="caution">
    <text evidence="1">The sequence shown here is derived from an EMBL/GenBank/DDBJ whole genome shotgun (WGS) entry which is preliminary data.</text>
</comment>
<evidence type="ECO:0000313" key="2">
    <source>
        <dbReference type="Proteomes" id="UP000656319"/>
    </source>
</evidence>
<organism evidence="1 2">
    <name type="scientific">Paraburkholderia hiiakae</name>
    <dbReference type="NCBI Taxonomy" id="1081782"/>
    <lineage>
        <taxon>Bacteria</taxon>
        <taxon>Pseudomonadati</taxon>
        <taxon>Pseudomonadota</taxon>
        <taxon>Betaproteobacteria</taxon>
        <taxon>Burkholderiales</taxon>
        <taxon>Burkholderiaceae</taxon>
        <taxon>Paraburkholderia</taxon>
    </lineage>
</organism>
<dbReference type="EMBL" id="CAJHCQ010000005">
    <property type="protein sequence ID" value="CAD6530407.1"/>
    <property type="molecule type" value="Genomic_DNA"/>
</dbReference>
<dbReference type="Proteomes" id="UP000656319">
    <property type="component" value="Unassembled WGS sequence"/>
</dbReference>
<keyword evidence="2" id="KW-1185">Reference proteome</keyword>
<gene>
    <name evidence="1" type="ORF">LMG27952_02426</name>
</gene>
<sequence>MTSLADSTALSTVRNSALCGVTSGSHAAGLVMSEVE</sequence>
<name>A0ABM8NKK5_9BURK</name>
<reference evidence="1 2" key="1">
    <citation type="submission" date="2020-10" db="EMBL/GenBank/DDBJ databases">
        <authorList>
            <person name="Peeters C."/>
        </authorList>
    </citation>
    <scope>NUCLEOTIDE SEQUENCE [LARGE SCALE GENOMIC DNA]</scope>
    <source>
        <strain evidence="1 2">LMG 27952</strain>
    </source>
</reference>